<gene>
    <name evidence="1" type="ORF">AUC31_14590</name>
</gene>
<dbReference type="RefSeq" id="WP_058383050.1">
    <property type="nucleotide sequence ID" value="NZ_CP013659.2"/>
</dbReference>
<organism evidence="1 2">
    <name type="scientific">Planococcus rifietoensis</name>
    <dbReference type="NCBI Taxonomy" id="200991"/>
    <lineage>
        <taxon>Bacteria</taxon>
        <taxon>Bacillati</taxon>
        <taxon>Bacillota</taxon>
        <taxon>Bacilli</taxon>
        <taxon>Bacillales</taxon>
        <taxon>Caryophanaceae</taxon>
        <taxon>Planococcus</taxon>
    </lineage>
</organism>
<evidence type="ECO:0000313" key="2">
    <source>
        <dbReference type="Proteomes" id="UP000067683"/>
    </source>
</evidence>
<keyword evidence="2" id="KW-1185">Reference proteome</keyword>
<dbReference type="OrthoDB" id="2429141at2"/>
<dbReference type="AlphaFoldDB" id="A0A0U2ZAV0"/>
<reference evidence="1" key="1">
    <citation type="submission" date="2016-01" db="EMBL/GenBank/DDBJ databases">
        <title>Complete genome of Planococcus rifietoensis type strain M8.</title>
        <authorList>
            <person name="See-Too W.S."/>
        </authorList>
    </citation>
    <scope>NUCLEOTIDE SEQUENCE [LARGE SCALE GENOMIC DNA]</scope>
    <source>
        <strain evidence="1">M8</strain>
    </source>
</reference>
<evidence type="ECO:0000313" key="1">
    <source>
        <dbReference type="EMBL" id="ALS76348.1"/>
    </source>
</evidence>
<sequence length="66" mass="7830">MKKFIFTNWFSKWELYHTTANVDQHFSMLEELRNRRIDFKTKALNFGGGYGGGSGFSTVYHIYTKR</sequence>
<dbReference type="KEGG" id="prt:AUC31_14590"/>
<proteinExistence type="predicted"/>
<protein>
    <submittedName>
        <fullName evidence="1">Uncharacterized protein</fullName>
    </submittedName>
</protein>
<accession>A0A0U2ZAV0</accession>
<name>A0A0U2ZAV0_9BACL</name>
<dbReference type="Proteomes" id="UP000067683">
    <property type="component" value="Chromosome"/>
</dbReference>
<dbReference type="EMBL" id="CP013659">
    <property type="protein sequence ID" value="ALS76348.1"/>
    <property type="molecule type" value="Genomic_DNA"/>
</dbReference>